<protein>
    <submittedName>
        <fullName evidence="6">Transcriptional regulator</fullName>
    </submittedName>
</protein>
<keyword evidence="7" id="KW-1185">Reference proteome</keyword>
<feature type="domain" description="HTH lysR-type" evidence="5">
    <location>
        <begin position="1"/>
        <end position="59"/>
    </location>
</feature>
<dbReference type="PROSITE" id="PS50931">
    <property type="entry name" value="HTH_LYSR"/>
    <property type="match status" value="1"/>
</dbReference>
<comment type="similarity">
    <text evidence="1">Belongs to the LysR transcriptional regulatory family.</text>
</comment>
<dbReference type="Pfam" id="PF03466">
    <property type="entry name" value="LysR_substrate"/>
    <property type="match status" value="1"/>
</dbReference>
<dbReference type="EMBL" id="LWID01000001">
    <property type="protein sequence ID" value="MDG6895664.1"/>
    <property type="molecule type" value="Genomic_DNA"/>
</dbReference>
<name>A0A9X4SL10_9PAST</name>
<evidence type="ECO:0000313" key="7">
    <source>
        <dbReference type="Proteomes" id="UP001155500"/>
    </source>
</evidence>
<accession>A0A9X4SL10</accession>
<dbReference type="Proteomes" id="UP001155500">
    <property type="component" value="Unassembled WGS sequence"/>
</dbReference>
<dbReference type="InterPro" id="IPR036388">
    <property type="entry name" value="WH-like_DNA-bd_sf"/>
</dbReference>
<dbReference type="SUPFAM" id="SSF46785">
    <property type="entry name" value="Winged helix' DNA-binding domain"/>
    <property type="match status" value="1"/>
</dbReference>
<dbReference type="InterPro" id="IPR058163">
    <property type="entry name" value="LysR-type_TF_proteobact-type"/>
</dbReference>
<reference evidence="6" key="1">
    <citation type="submission" date="2016-03" db="EMBL/GenBank/DDBJ databases">
        <title>Co-evolution between Pasteurellaceae and their hosts.</title>
        <authorList>
            <person name="Hansen M.J."/>
            <person name="Bojesen A.M."/>
            <person name="Planet P."/>
        </authorList>
    </citation>
    <scope>NUCLEOTIDE SEQUENCE</scope>
    <source>
        <strain evidence="6">146/S8/89</strain>
    </source>
</reference>
<dbReference type="FunFam" id="1.10.10.10:FF:000001">
    <property type="entry name" value="LysR family transcriptional regulator"/>
    <property type="match status" value="1"/>
</dbReference>
<evidence type="ECO:0000256" key="3">
    <source>
        <dbReference type="ARBA" id="ARBA00023125"/>
    </source>
</evidence>
<evidence type="ECO:0000256" key="2">
    <source>
        <dbReference type="ARBA" id="ARBA00023015"/>
    </source>
</evidence>
<dbReference type="InterPro" id="IPR000847">
    <property type="entry name" value="LysR_HTH_N"/>
</dbReference>
<keyword evidence="3" id="KW-0238">DNA-binding</keyword>
<dbReference type="GO" id="GO:0043565">
    <property type="term" value="F:sequence-specific DNA binding"/>
    <property type="evidence" value="ECO:0007669"/>
    <property type="project" value="TreeGrafter"/>
</dbReference>
<dbReference type="SUPFAM" id="SSF53850">
    <property type="entry name" value="Periplasmic binding protein-like II"/>
    <property type="match status" value="1"/>
</dbReference>
<keyword evidence="4" id="KW-0804">Transcription</keyword>
<keyword evidence="2" id="KW-0805">Transcription regulation</keyword>
<sequence>MYDFKNMLIFIKVVETGSMTKAADQLMMTSPAVTQAIKKLEQQLAIKLFNRTTRKLSLTEAGEVFYQHIVQLQQQADNAMSAVEALRQKPMGQLNIACVTGFLDSVLIQTFKQILDQYPAMNLNLYFDDQVVDLVEQRIDIALRVGTHTLQNNMIAKHLFDIELIVCASPDYLANRPLPKDLKELAQLDWINFRHQPQMSLTFQQQQQQERITPNYRVQCNSLYNSRHLTLNGFGVSMQPKLDVQRYLQQGNLVQLCPDWQLPLYPLYLVRLQRIQSEKVRIICELIQQYFAQLKAES</sequence>
<dbReference type="Gene3D" id="3.40.190.290">
    <property type="match status" value="1"/>
</dbReference>
<dbReference type="Pfam" id="PF00126">
    <property type="entry name" value="HTH_1"/>
    <property type="match status" value="1"/>
</dbReference>
<comment type="caution">
    <text evidence="6">The sequence shown here is derived from an EMBL/GenBank/DDBJ whole genome shotgun (WGS) entry which is preliminary data.</text>
</comment>
<dbReference type="PRINTS" id="PR00039">
    <property type="entry name" value="HTHLYSR"/>
</dbReference>
<evidence type="ECO:0000259" key="5">
    <source>
        <dbReference type="PROSITE" id="PS50931"/>
    </source>
</evidence>
<organism evidence="6 7">
    <name type="scientific">Volucribacter amazonae</name>
    <dbReference type="NCBI Taxonomy" id="256731"/>
    <lineage>
        <taxon>Bacteria</taxon>
        <taxon>Pseudomonadati</taxon>
        <taxon>Pseudomonadota</taxon>
        <taxon>Gammaproteobacteria</taxon>
        <taxon>Pasteurellales</taxon>
        <taxon>Pasteurellaceae</taxon>
        <taxon>Volucribacter</taxon>
    </lineage>
</organism>
<dbReference type="GO" id="GO:0003700">
    <property type="term" value="F:DNA-binding transcription factor activity"/>
    <property type="evidence" value="ECO:0007669"/>
    <property type="project" value="InterPro"/>
</dbReference>
<evidence type="ECO:0000256" key="4">
    <source>
        <dbReference type="ARBA" id="ARBA00023163"/>
    </source>
</evidence>
<dbReference type="RefSeq" id="WP_279573037.1">
    <property type="nucleotide sequence ID" value="NZ_LWID01000001.1"/>
</dbReference>
<dbReference type="PANTHER" id="PTHR30537:SF30">
    <property type="entry name" value="TRANSCRIPTIONAL REGULATOR-RELATED"/>
    <property type="match status" value="1"/>
</dbReference>
<dbReference type="InterPro" id="IPR036390">
    <property type="entry name" value="WH_DNA-bd_sf"/>
</dbReference>
<dbReference type="CDD" id="cd08422">
    <property type="entry name" value="PBP2_CrgA_like"/>
    <property type="match status" value="1"/>
</dbReference>
<evidence type="ECO:0000256" key="1">
    <source>
        <dbReference type="ARBA" id="ARBA00009437"/>
    </source>
</evidence>
<dbReference type="InterPro" id="IPR005119">
    <property type="entry name" value="LysR_subst-bd"/>
</dbReference>
<dbReference type="Gene3D" id="1.10.10.10">
    <property type="entry name" value="Winged helix-like DNA-binding domain superfamily/Winged helix DNA-binding domain"/>
    <property type="match status" value="1"/>
</dbReference>
<proteinExistence type="inferred from homology"/>
<gene>
    <name evidence="6" type="ORF">A6A20_08520</name>
</gene>
<dbReference type="GO" id="GO:0006351">
    <property type="term" value="P:DNA-templated transcription"/>
    <property type="evidence" value="ECO:0007669"/>
    <property type="project" value="TreeGrafter"/>
</dbReference>
<dbReference type="PANTHER" id="PTHR30537">
    <property type="entry name" value="HTH-TYPE TRANSCRIPTIONAL REGULATOR"/>
    <property type="match status" value="1"/>
</dbReference>
<evidence type="ECO:0000313" key="6">
    <source>
        <dbReference type="EMBL" id="MDG6895664.1"/>
    </source>
</evidence>
<dbReference type="AlphaFoldDB" id="A0A9X4SL10"/>